<feature type="transmembrane region" description="Helical" evidence="1">
    <location>
        <begin position="193"/>
        <end position="214"/>
    </location>
</feature>
<evidence type="ECO:0000313" key="2">
    <source>
        <dbReference type="EMBL" id="MBK1833448.1"/>
    </source>
</evidence>
<gene>
    <name evidence="2" type="ORF">JIN78_05175</name>
</gene>
<organism evidence="2 3">
    <name type="scientific">Roseibacillus ishigakijimensis</name>
    <dbReference type="NCBI Taxonomy" id="454146"/>
    <lineage>
        <taxon>Bacteria</taxon>
        <taxon>Pseudomonadati</taxon>
        <taxon>Verrucomicrobiota</taxon>
        <taxon>Verrucomicrobiia</taxon>
        <taxon>Verrucomicrobiales</taxon>
        <taxon>Verrucomicrobiaceae</taxon>
        <taxon>Roseibacillus</taxon>
    </lineage>
</organism>
<feature type="transmembrane region" description="Helical" evidence="1">
    <location>
        <begin position="226"/>
        <end position="249"/>
    </location>
</feature>
<dbReference type="EMBL" id="JAENIO010000009">
    <property type="protein sequence ID" value="MBK1833448.1"/>
    <property type="molecule type" value="Genomic_DNA"/>
</dbReference>
<feature type="transmembrane region" description="Helical" evidence="1">
    <location>
        <begin position="87"/>
        <end position="109"/>
    </location>
</feature>
<keyword evidence="1" id="KW-0472">Membrane</keyword>
<keyword evidence="1" id="KW-0812">Transmembrane</keyword>
<proteinExistence type="predicted"/>
<protein>
    <submittedName>
        <fullName evidence="2">Uncharacterized protein</fullName>
    </submittedName>
</protein>
<dbReference type="Proteomes" id="UP000604083">
    <property type="component" value="Unassembled WGS sequence"/>
</dbReference>
<feature type="transmembrane region" description="Helical" evidence="1">
    <location>
        <begin position="54"/>
        <end position="75"/>
    </location>
</feature>
<evidence type="ECO:0000313" key="3">
    <source>
        <dbReference type="Proteomes" id="UP000604083"/>
    </source>
</evidence>
<comment type="caution">
    <text evidence="2">The sequence shown here is derived from an EMBL/GenBank/DDBJ whole genome shotgun (WGS) entry which is preliminary data.</text>
</comment>
<keyword evidence="3" id="KW-1185">Reference proteome</keyword>
<dbReference type="AlphaFoldDB" id="A0A934VH12"/>
<evidence type="ECO:0000256" key="1">
    <source>
        <dbReference type="SAM" id="Phobius"/>
    </source>
</evidence>
<sequence>MRTADRVARARANRRVQGRKGHRTIQASLDVPLPDIGPFDFEEDDYTLPLPTRVLRFFLGLLLVLPCAVTLATLFQRVSERGFVLKFWYTSEFFFFSIGSVLCAAWLLSGLARQTWLYLYVLGHELTHVIFIYLSLGRVSGFSVGLDGGYVVSNKSNILIALSPYFVPFWSLVALLVLAPLNHFFPLPAYRPILFAVIGSTWTFHLLFTCWMIPRDQPDLKENETFFSLMLILLANIVLLSGLLCFASPDLDWWHDFVFNWYNNWSDLFVEPVYDRLWG</sequence>
<dbReference type="RefSeq" id="WP_200390884.1">
    <property type="nucleotide sequence ID" value="NZ_JAENIO010000009.1"/>
</dbReference>
<feature type="transmembrane region" description="Helical" evidence="1">
    <location>
        <begin position="157"/>
        <end position="181"/>
    </location>
</feature>
<feature type="transmembrane region" description="Helical" evidence="1">
    <location>
        <begin position="115"/>
        <end position="136"/>
    </location>
</feature>
<reference evidence="2" key="1">
    <citation type="submission" date="2021-01" db="EMBL/GenBank/DDBJ databases">
        <title>Modified the classification status of verrucomicrobia.</title>
        <authorList>
            <person name="Feng X."/>
        </authorList>
    </citation>
    <scope>NUCLEOTIDE SEQUENCE</scope>
    <source>
        <strain evidence="2">KCTC 12986</strain>
    </source>
</reference>
<name>A0A934VH12_9BACT</name>
<keyword evidence="1" id="KW-1133">Transmembrane helix</keyword>
<accession>A0A934VH12</accession>